<keyword evidence="4 8" id="KW-0812">Transmembrane</keyword>
<feature type="transmembrane region" description="Helical" evidence="8">
    <location>
        <begin position="6"/>
        <end position="27"/>
    </location>
</feature>
<evidence type="ECO:0000313" key="10">
    <source>
        <dbReference type="Proteomes" id="UP000001070"/>
    </source>
</evidence>
<dbReference type="PhylomeDB" id="B4K2R3"/>
<dbReference type="GO" id="GO:0015375">
    <property type="term" value="F:glycine:sodium symporter activity"/>
    <property type="evidence" value="ECO:0007669"/>
    <property type="project" value="TreeGrafter"/>
</dbReference>
<gene>
    <name evidence="9" type="primary">Dgri\GH12939</name>
    <name evidence="9" type="ORF">Dgri_GH12939</name>
</gene>
<evidence type="ECO:0000256" key="6">
    <source>
        <dbReference type="ARBA" id="ARBA00022989"/>
    </source>
</evidence>
<evidence type="ECO:0000256" key="3">
    <source>
        <dbReference type="ARBA" id="ARBA00022448"/>
    </source>
</evidence>
<sequence>MALYLVPILVIHSFMGQFSSSGFISAFRVSPFFKGMGYVSLALSLASLLYYGIFAFVPLIFIVNSLRPTLPWSCEGFSSWSNESTICNMTDKQVNSILISNNESEIFEMTIVHVPSVIYFKKYYESLNDNRFDNENYELSWHIVGFSFAIWALIALIFYKFSETAKFGKLVRYMVVSTLVLLVMCFIRFLFLPGAWDGLTHYVKPRIDAMVYGGFSMTTVVLQAFGSGWGTVMALASFNNFKTNVMKYNWIIAFGQTLVYILFGMVTYMLDRYYDNMTPKDFNTYVDDHWVLYLSSASALSTLEWPNMWTIIYYIMLLMASLIVMTTQLFTVFTSLFDEFELLRMYKKEVIYGVLGFLSVSSILFCTNHGVVYFSAFTLDSTLSHPILHLLLLLAVLWVYGRERFQRDIEFMLGQPFASWKVFILRFIAPLFLLLAALMSSNSFEYEDAFTASSIVIYISLFFVLLPVLFIPGYGVYIMCKNTGGFCNRFRRACRPNDWYPVEMEDRQKYEEVVGNADITHQLYEVTEEVN</sequence>
<evidence type="ECO:0000256" key="7">
    <source>
        <dbReference type="ARBA" id="ARBA00023136"/>
    </source>
</evidence>
<dbReference type="eggNOG" id="KOG3660">
    <property type="taxonomic scope" value="Eukaryota"/>
</dbReference>
<feature type="transmembrane region" description="Helical" evidence="8">
    <location>
        <begin position="211"/>
        <end position="236"/>
    </location>
</feature>
<dbReference type="InterPro" id="IPR000175">
    <property type="entry name" value="Na/ntran_symport"/>
</dbReference>
<comment type="similarity">
    <text evidence="2">Belongs to the sodium:neurotransmitter symporter (SNF) (TC 2.A.22) family.</text>
</comment>
<feature type="transmembrane region" description="Helical" evidence="8">
    <location>
        <begin position="39"/>
        <end position="63"/>
    </location>
</feature>
<proteinExistence type="inferred from homology"/>
<dbReference type="InterPro" id="IPR037272">
    <property type="entry name" value="SNS_sf"/>
</dbReference>
<keyword evidence="5" id="KW-0769">Symport</keyword>
<feature type="transmembrane region" description="Helical" evidence="8">
    <location>
        <begin position="311"/>
        <end position="337"/>
    </location>
</feature>
<dbReference type="EMBL" id="CH919750">
    <property type="protein sequence ID" value="EDW04451.1"/>
    <property type="molecule type" value="Genomic_DNA"/>
</dbReference>
<dbReference type="FunCoup" id="B4K2R3">
    <property type="interactions" value="16"/>
</dbReference>
<feature type="transmembrane region" description="Helical" evidence="8">
    <location>
        <begin position="422"/>
        <end position="443"/>
    </location>
</feature>
<dbReference type="OMA" id="YFIYMAI"/>
<dbReference type="InParanoid" id="B4K2R3"/>
<keyword evidence="6 8" id="KW-1133">Transmembrane helix</keyword>
<evidence type="ECO:0000256" key="1">
    <source>
        <dbReference type="ARBA" id="ARBA00004141"/>
    </source>
</evidence>
<dbReference type="SUPFAM" id="SSF161070">
    <property type="entry name" value="SNF-like"/>
    <property type="match status" value="1"/>
</dbReference>
<evidence type="ECO:0000256" key="2">
    <source>
        <dbReference type="ARBA" id="ARBA00006459"/>
    </source>
</evidence>
<organism evidence="10">
    <name type="scientific">Drosophila grimshawi</name>
    <name type="common">Hawaiian fruit fly</name>
    <name type="synonym">Idiomyia grimshawi</name>
    <dbReference type="NCBI Taxonomy" id="7222"/>
    <lineage>
        <taxon>Eukaryota</taxon>
        <taxon>Metazoa</taxon>
        <taxon>Ecdysozoa</taxon>
        <taxon>Arthropoda</taxon>
        <taxon>Hexapoda</taxon>
        <taxon>Insecta</taxon>
        <taxon>Pterygota</taxon>
        <taxon>Neoptera</taxon>
        <taxon>Endopterygota</taxon>
        <taxon>Diptera</taxon>
        <taxon>Brachycera</taxon>
        <taxon>Muscomorpha</taxon>
        <taxon>Ephydroidea</taxon>
        <taxon>Drosophilidae</taxon>
        <taxon>Drosophila</taxon>
        <taxon>Hawaiian Drosophila</taxon>
    </lineage>
</organism>
<feature type="transmembrane region" description="Helical" evidence="8">
    <location>
        <begin position="349"/>
        <end position="371"/>
    </location>
</feature>
<comment type="subcellular location">
    <subcellularLocation>
        <location evidence="1">Membrane</location>
        <topology evidence="1">Multi-pass membrane protein</topology>
    </subcellularLocation>
</comment>
<feature type="transmembrane region" description="Helical" evidence="8">
    <location>
        <begin position="171"/>
        <end position="191"/>
    </location>
</feature>
<evidence type="ECO:0000313" key="9">
    <source>
        <dbReference type="EMBL" id="EDW04451.1"/>
    </source>
</evidence>
<keyword evidence="10" id="KW-1185">Reference proteome</keyword>
<dbReference type="HOGENOM" id="CLU_006855_9_6_1"/>
<dbReference type="OrthoDB" id="7966043at2759"/>
<evidence type="ECO:0000256" key="8">
    <source>
        <dbReference type="SAM" id="Phobius"/>
    </source>
</evidence>
<dbReference type="CDD" id="cd06857">
    <property type="entry name" value="SLC5-6-like_sbd"/>
    <property type="match status" value="1"/>
</dbReference>
<dbReference type="Pfam" id="PF00209">
    <property type="entry name" value="SNF"/>
    <property type="match status" value="1"/>
</dbReference>
<keyword evidence="7 8" id="KW-0472">Membrane</keyword>
<feature type="transmembrane region" description="Helical" evidence="8">
    <location>
        <begin position="383"/>
        <end position="401"/>
    </location>
</feature>
<keyword evidence="3" id="KW-0813">Transport</keyword>
<dbReference type="Proteomes" id="UP000001070">
    <property type="component" value="Unassembled WGS sequence"/>
</dbReference>
<evidence type="ECO:0000256" key="5">
    <source>
        <dbReference type="ARBA" id="ARBA00022847"/>
    </source>
</evidence>
<dbReference type="AlphaFoldDB" id="B4K2R3"/>
<dbReference type="GO" id="GO:0005886">
    <property type="term" value="C:plasma membrane"/>
    <property type="evidence" value="ECO:0007669"/>
    <property type="project" value="TreeGrafter"/>
</dbReference>
<feature type="transmembrane region" description="Helical" evidence="8">
    <location>
        <begin position="248"/>
        <end position="270"/>
    </location>
</feature>
<accession>B4K2R3</accession>
<feature type="transmembrane region" description="Helical" evidence="8">
    <location>
        <begin position="455"/>
        <end position="480"/>
    </location>
</feature>
<protein>
    <submittedName>
        <fullName evidence="9">GH12939</fullName>
    </submittedName>
</protein>
<dbReference type="PANTHER" id="PTHR11616">
    <property type="entry name" value="SODIUM/CHLORIDE DEPENDENT TRANSPORTER"/>
    <property type="match status" value="1"/>
</dbReference>
<name>B4K2R3_DROGR</name>
<dbReference type="PROSITE" id="PS50267">
    <property type="entry name" value="NA_NEUROTRAN_SYMP_3"/>
    <property type="match status" value="1"/>
</dbReference>
<dbReference type="PANTHER" id="PTHR11616:SF240">
    <property type="entry name" value="BLOATED TUBULES, ISOFORM B-RELATED"/>
    <property type="match status" value="1"/>
</dbReference>
<feature type="transmembrane region" description="Helical" evidence="8">
    <location>
        <begin position="139"/>
        <end position="159"/>
    </location>
</feature>
<reference evidence="9 10" key="1">
    <citation type="journal article" date="2007" name="Nature">
        <title>Evolution of genes and genomes on the Drosophila phylogeny.</title>
        <authorList>
            <consortium name="Drosophila 12 Genomes Consortium"/>
            <person name="Clark A.G."/>
            <person name="Eisen M.B."/>
            <person name="Smith D.R."/>
            <person name="Bergman C.M."/>
            <person name="Oliver B."/>
            <person name="Markow T.A."/>
            <person name="Kaufman T.C."/>
            <person name="Kellis M."/>
            <person name="Gelbart W."/>
            <person name="Iyer V.N."/>
            <person name="Pollard D.A."/>
            <person name="Sackton T.B."/>
            <person name="Larracuente A.M."/>
            <person name="Singh N.D."/>
            <person name="Abad J.P."/>
            <person name="Abt D.N."/>
            <person name="Adryan B."/>
            <person name="Aguade M."/>
            <person name="Akashi H."/>
            <person name="Anderson W.W."/>
            <person name="Aquadro C.F."/>
            <person name="Ardell D.H."/>
            <person name="Arguello R."/>
            <person name="Artieri C.G."/>
            <person name="Barbash D.A."/>
            <person name="Barker D."/>
            <person name="Barsanti P."/>
            <person name="Batterham P."/>
            <person name="Batzoglou S."/>
            <person name="Begun D."/>
            <person name="Bhutkar A."/>
            <person name="Blanco E."/>
            <person name="Bosak S.A."/>
            <person name="Bradley R.K."/>
            <person name="Brand A.D."/>
            <person name="Brent M.R."/>
            <person name="Brooks A.N."/>
            <person name="Brown R.H."/>
            <person name="Butlin R.K."/>
            <person name="Caggese C."/>
            <person name="Calvi B.R."/>
            <person name="Bernardo de Carvalho A."/>
            <person name="Caspi A."/>
            <person name="Castrezana S."/>
            <person name="Celniker S.E."/>
            <person name="Chang J.L."/>
            <person name="Chapple C."/>
            <person name="Chatterji S."/>
            <person name="Chinwalla A."/>
            <person name="Civetta A."/>
            <person name="Clifton S.W."/>
            <person name="Comeron J.M."/>
            <person name="Costello J.C."/>
            <person name="Coyne J.A."/>
            <person name="Daub J."/>
            <person name="David R.G."/>
            <person name="Delcher A.L."/>
            <person name="Delehaunty K."/>
            <person name="Do C.B."/>
            <person name="Ebling H."/>
            <person name="Edwards K."/>
            <person name="Eickbush T."/>
            <person name="Evans J.D."/>
            <person name="Filipski A."/>
            <person name="Findeiss S."/>
            <person name="Freyhult E."/>
            <person name="Fulton L."/>
            <person name="Fulton R."/>
            <person name="Garcia A.C."/>
            <person name="Gardiner A."/>
            <person name="Garfield D.A."/>
            <person name="Garvin B.E."/>
            <person name="Gibson G."/>
            <person name="Gilbert D."/>
            <person name="Gnerre S."/>
            <person name="Godfrey J."/>
            <person name="Good R."/>
            <person name="Gotea V."/>
            <person name="Gravely B."/>
            <person name="Greenberg A.J."/>
            <person name="Griffiths-Jones S."/>
            <person name="Gross S."/>
            <person name="Guigo R."/>
            <person name="Gustafson E.A."/>
            <person name="Haerty W."/>
            <person name="Hahn M.W."/>
            <person name="Halligan D.L."/>
            <person name="Halpern A.L."/>
            <person name="Halter G.M."/>
            <person name="Han M.V."/>
            <person name="Heger A."/>
            <person name="Hillier L."/>
            <person name="Hinrichs A.S."/>
            <person name="Holmes I."/>
            <person name="Hoskins R.A."/>
            <person name="Hubisz M.J."/>
            <person name="Hultmark D."/>
            <person name="Huntley M.A."/>
            <person name="Jaffe D.B."/>
            <person name="Jagadeeshan S."/>
            <person name="Jeck W.R."/>
            <person name="Johnson J."/>
            <person name="Jones C.D."/>
            <person name="Jordan W.C."/>
            <person name="Karpen G.H."/>
            <person name="Kataoka E."/>
            <person name="Keightley P.D."/>
            <person name="Kheradpour P."/>
            <person name="Kirkness E.F."/>
            <person name="Koerich L.B."/>
            <person name="Kristiansen K."/>
            <person name="Kudrna D."/>
            <person name="Kulathinal R.J."/>
            <person name="Kumar S."/>
            <person name="Kwok R."/>
            <person name="Lander E."/>
            <person name="Langley C.H."/>
            <person name="Lapoint R."/>
            <person name="Lazzaro B.P."/>
            <person name="Lee S.J."/>
            <person name="Levesque L."/>
            <person name="Li R."/>
            <person name="Lin C.F."/>
            <person name="Lin M.F."/>
            <person name="Lindblad-Toh K."/>
            <person name="Llopart A."/>
            <person name="Long M."/>
            <person name="Low L."/>
            <person name="Lozovsky E."/>
            <person name="Lu J."/>
            <person name="Luo M."/>
            <person name="Machado C.A."/>
            <person name="Makalowski W."/>
            <person name="Marzo M."/>
            <person name="Matsuda M."/>
            <person name="Matzkin L."/>
            <person name="McAllister B."/>
            <person name="McBride C.S."/>
            <person name="McKernan B."/>
            <person name="McKernan K."/>
            <person name="Mendez-Lago M."/>
            <person name="Minx P."/>
            <person name="Mollenhauer M.U."/>
            <person name="Montooth K."/>
            <person name="Mount S.M."/>
            <person name="Mu X."/>
            <person name="Myers E."/>
            <person name="Negre B."/>
            <person name="Newfeld S."/>
            <person name="Nielsen R."/>
            <person name="Noor M.A."/>
            <person name="O'Grady P."/>
            <person name="Pachter L."/>
            <person name="Papaceit M."/>
            <person name="Parisi M.J."/>
            <person name="Parisi M."/>
            <person name="Parts L."/>
            <person name="Pedersen J.S."/>
            <person name="Pesole G."/>
            <person name="Phillippy A.M."/>
            <person name="Ponting C.P."/>
            <person name="Pop M."/>
            <person name="Porcelli D."/>
            <person name="Powell J.R."/>
            <person name="Prohaska S."/>
            <person name="Pruitt K."/>
            <person name="Puig M."/>
            <person name="Quesneville H."/>
            <person name="Ram K.R."/>
            <person name="Rand D."/>
            <person name="Rasmussen M.D."/>
            <person name="Reed L.K."/>
            <person name="Reenan R."/>
            <person name="Reily A."/>
            <person name="Remington K.A."/>
            <person name="Rieger T.T."/>
            <person name="Ritchie M.G."/>
            <person name="Robin C."/>
            <person name="Rogers Y.H."/>
            <person name="Rohde C."/>
            <person name="Rozas J."/>
            <person name="Rubenfield M.J."/>
            <person name="Ruiz A."/>
            <person name="Russo S."/>
            <person name="Salzberg S.L."/>
            <person name="Sanchez-Gracia A."/>
            <person name="Saranga D.J."/>
            <person name="Sato H."/>
            <person name="Schaeffer S.W."/>
            <person name="Schatz M.C."/>
            <person name="Schlenke T."/>
            <person name="Schwartz R."/>
            <person name="Segarra C."/>
            <person name="Singh R.S."/>
            <person name="Sirot L."/>
            <person name="Sirota M."/>
            <person name="Sisneros N.B."/>
            <person name="Smith C.D."/>
            <person name="Smith T.F."/>
            <person name="Spieth J."/>
            <person name="Stage D.E."/>
            <person name="Stark A."/>
            <person name="Stephan W."/>
            <person name="Strausberg R.L."/>
            <person name="Strempel S."/>
            <person name="Sturgill D."/>
            <person name="Sutton G."/>
            <person name="Sutton G.G."/>
            <person name="Tao W."/>
            <person name="Teichmann S."/>
            <person name="Tobari Y.N."/>
            <person name="Tomimura Y."/>
            <person name="Tsolas J.M."/>
            <person name="Valente V.L."/>
            <person name="Venter E."/>
            <person name="Venter J.C."/>
            <person name="Vicario S."/>
            <person name="Vieira F.G."/>
            <person name="Vilella A.J."/>
            <person name="Villasante A."/>
            <person name="Walenz B."/>
            <person name="Wang J."/>
            <person name="Wasserman M."/>
            <person name="Watts T."/>
            <person name="Wilson D."/>
            <person name="Wilson R.K."/>
            <person name="Wing R.A."/>
            <person name="Wolfner M.F."/>
            <person name="Wong A."/>
            <person name="Wong G.K."/>
            <person name="Wu C.I."/>
            <person name="Wu G."/>
            <person name="Yamamoto D."/>
            <person name="Yang H.P."/>
            <person name="Yang S.P."/>
            <person name="Yorke J.A."/>
            <person name="Yoshida K."/>
            <person name="Zdobnov E."/>
            <person name="Zhang P."/>
            <person name="Zhang Y."/>
            <person name="Zimin A.V."/>
            <person name="Baldwin J."/>
            <person name="Abdouelleil A."/>
            <person name="Abdulkadir J."/>
            <person name="Abebe A."/>
            <person name="Abera B."/>
            <person name="Abreu J."/>
            <person name="Acer S.C."/>
            <person name="Aftuck L."/>
            <person name="Alexander A."/>
            <person name="An P."/>
            <person name="Anderson E."/>
            <person name="Anderson S."/>
            <person name="Arachi H."/>
            <person name="Azer M."/>
            <person name="Bachantsang P."/>
            <person name="Barry A."/>
            <person name="Bayul T."/>
            <person name="Berlin A."/>
            <person name="Bessette D."/>
            <person name="Bloom T."/>
            <person name="Blye J."/>
            <person name="Boguslavskiy L."/>
            <person name="Bonnet C."/>
            <person name="Boukhgalter B."/>
            <person name="Bourzgui I."/>
            <person name="Brown A."/>
            <person name="Cahill P."/>
            <person name="Channer S."/>
            <person name="Cheshatsang Y."/>
            <person name="Chuda L."/>
            <person name="Citroen M."/>
            <person name="Collymore A."/>
            <person name="Cooke P."/>
            <person name="Costello M."/>
            <person name="D'Aco K."/>
            <person name="Daza R."/>
            <person name="De Haan G."/>
            <person name="DeGray S."/>
            <person name="DeMaso C."/>
            <person name="Dhargay N."/>
            <person name="Dooley K."/>
            <person name="Dooley E."/>
            <person name="Doricent M."/>
            <person name="Dorje P."/>
            <person name="Dorjee K."/>
            <person name="Dupes A."/>
            <person name="Elong R."/>
            <person name="Falk J."/>
            <person name="Farina A."/>
            <person name="Faro S."/>
            <person name="Ferguson D."/>
            <person name="Fisher S."/>
            <person name="Foley C.D."/>
            <person name="Franke A."/>
            <person name="Friedrich D."/>
            <person name="Gadbois L."/>
            <person name="Gearin G."/>
            <person name="Gearin C.R."/>
            <person name="Giannoukos G."/>
            <person name="Goode T."/>
            <person name="Graham J."/>
            <person name="Grandbois E."/>
            <person name="Grewal S."/>
            <person name="Gyaltsen K."/>
            <person name="Hafez N."/>
            <person name="Hagos B."/>
            <person name="Hall J."/>
            <person name="Henson C."/>
            <person name="Hollinger A."/>
            <person name="Honan T."/>
            <person name="Huard M.D."/>
            <person name="Hughes L."/>
            <person name="Hurhula B."/>
            <person name="Husby M.E."/>
            <person name="Kamat A."/>
            <person name="Kanga B."/>
            <person name="Kashin S."/>
            <person name="Khazanovich D."/>
            <person name="Kisner P."/>
            <person name="Lance K."/>
            <person name="Lara M."/>
            <person name="Lee W."/>
            <person name="Lennon N."/>
            <person name="Letendre F."/>
            <person name="LeVine R."/>
            <person name="Lipovsky A."/>
            <person name="Liu X."/>
            <person name="Liu J."/>
            <person name="Liu S."/>
            <person name="Lokyitsang T."/>
            <person name="Lokyitsang Y."/>
            <person name="Lubonja R."/>
            <person name="Lui A."/>
            <person name="MacDonald P."/>
            <person name="Magnisalis V."/>
            <person name="Maru K."/>
            <person name="Matthews C."/>
            <person name="McCusker W."/>
            <person name="McDonough S."/>
            <person name="Mehta T."/>
            <person name="Meldrim J."/>
            <person name="Meneus L."/>
            <person name="Mihai O."/>
            <person name="Mihalev A."/>
            <person name="Mihova T."/>
            <person name="Mittelman R."/>
            <person name="Mlenga V."/>
            <person name="Montmayeur A."/>
            <person name="Mulrain L."/>
            <person name="Navidi A."/>
            <person name="Naylor J."/>
            <person name="Negash T."/>
            <person name="Nguyen T."/>
            <person name="Nguyen N."/>
            <person name="Nicol R."/>
            <person name="Norbu C."/>
            <person name="Norbu N."/>
            <person name="Novod N."/>
            <person name="O'Neill B."/>
            <person name="Osman S."/>
            <person name="Markiewicz E."/>
            <person name="Oyono O.L."/>
            <person name="Patti C."/>
            <person name="Phunkhang P."/>
            <person name="Pierre F."/>
            <person name="Priest M."/>
            <person name="Raghuraman S."/>
            <person name="Rege F."/>
            <person name="Reyes R."/>
            <person name="Rise C."/>
            <person name="Rogov P."/>
            <person name="Ross K."/>
            <person name="Ryan E."/>
            <person name="Settipalli S."/>
            <person name="Shea T."/>
            <person name="Sherpa N."/>
            <person name="Shi L."/>
            <person name="Shih D."/>
            <person name="Sparrow T."/>
            <person name="Spaulding J."/>
            <person name="Stalker J."/>
            <person name="Stange-Thomann N."/>
            <person name="Stavropoulos S."/>
            <person name="Stone C."/>
            <person name="Strader C."/>
            <person name="Tesfaye S."/>
            <person name="Thomson T."/>
            <person name="Thoulutsang Y."/>
            <person name="Thoulutsang D."/>
            <person name="Topham K."/>
            <person name="Topping I."/>
            <person name="Tsamla T."/>
            <person name="Vassiliev H."/>
            <person name="Vo A."/>
            <person name="Wangchuk T."/>
            <person name="Wangdi T."/>
            <person name="Weiand M."/>
            <person name="Wilkinson J."/>
            <person name="Wilson A."/>
            <person name="Yadav S."/>
            <person name="Young G."/>
            <person name="Yu Q."/>
            <person name="Zembek L."/>
            <person name="Zhong D."/>
            <person name="Zimmer A."/>
            <person name="Zwirko Z."/>
            <person name="Jaffe D.B."/>
            <person name="Alvarez P."/>
            <person name="Brockman W."/>
            <person name="Butler J."/>
            <person name="Chin C."/>
            <person name="Gnerre S."/>
            <person name="Grabherr M."/>
            <person name="Kleber M."/>
            <person name="Mauceli E."/>
            <person name="MacCallum I."/>
        </authorList>
    </citation>
    <scope>NUCLEOTIDE SEQUENCE [LARGE SCALE GENOMIC DNA]</scope>
    <source>
        <strain evidence="10">Tucson 15287-2541.00</strain>
    </source>
</reference>
<evidence type="ECO:0000256" key="4">
    <source>
        <dbReference type="ARBA" id="ARBA00022692"/>
    </source>
</evidence>